<organism evidence="1 2">
    <name type="scientific">Parathielavia appendiculata</name>
    <dbReference type="NCBI Taxonomy" id="2587402"/>
    <lineage>
        <taxon>Eukaryota</taxon>
        <taxon>Fungi</taxon>
        <taxon>Dikarya</taxon>
        <taxon>Ascomycota</taxon>
        <taxon>Pezizomycotina</taxon>
        <taxon>Sordariomycetes</taxon>
        <taxon>Sordariomycetidae</taxon>
        <taxon>Sordariales</taxon>
        <taxon>Chaetomiaceae</taxon>
        <taxon>Parathielavia</taxon>
    </lineage>
</organism>
<reference evidence="1" key="1">
    <citation type="journal article" date="2023" name="Mol. Phylogenet. Evol.">
        <title>Genome-scale phylogeny and comparative genomics of the fungal order Sordariales.</title>
        <authorList>
            <person name="Hensen N."/>
            <person name="Bonometti L."/>
            <person name="Westerberg I."/>
            <person name="Brannstrom I.O."/>
            <person name="Guillou S."/>
            <person name="Cros-Aarteil S."/>
            <person name="Calhoun S."/>
            <person name="Haridas S."/>
            <person name="Kuo A."/>
            <person name="Mondo S."/>
            <person name="Pangilinan J."/>
            <person name="Riley R."/>
            <person name="LaButti K."/>
            <person name="Andreopoulos B."/>
            <person name="Lipzen A."/>
            <person name="Chen C."/>
            <person name="Yan M."/>
            <person name="Daum C."/>
            <person name="Ng V."/>
            <person name="Clum A."/>
            <person name="Steindorff A."/>
            <person name="Ohm R.A."/>
            <person name="Martin F."/>
            <person name="Silar P."/>
            <person name="Natvig D.O."/>
            <person name="Lalanne C."/>
            <person name="Gautier V."/>
            <person name="Ament-Velasquez S.L."/>
            <person name="Kruys A."/>
            <person name="Hutchinson M.I."/>
            <person name="Powell A.J."/>
            <person name="Barry K."/>
            <person name="Miller A.N."/>
            <person name="Grigoriev I.V."/>
            <person name="Debuchy R."/>
            <person name="Gladieux P."/>
            <person name="Hiltunen Thoren M."/>
            <person name="Johannesson H."/>
        </authorList>
    </citation>
    <scope>NUCLEOTIDE SEQUENCE</scope>
    <source>
        <strain evidence="1">CBS 731.68</strain>
    </source>
</reference>
<name>A0AAN6Z5H3_9PEZI</name>
<evidence type="ECO:0000313" key="1">
    <source>
        <dbReference type="EMBL" id="KAK4126440.1"/>
    </source>
</evidence>
<dbReference type="EMBL" id="MU853225">
    <property type="protein sequence ID" value="KAK4126440.1"/>
    <property type="molecule type" value="Genomic_DNA"/>
</dbReference>
<accession>A0AAN6Z5H3</accession>
<dbReference type="AlphaFoldDB" id="A0AAN6Z5H3"/>
<evidence type="ECO:0000313" key="2">
    <source>
        <dbReference type="Proteomes" id="UP001302602"/>
    </source>
</evidence>
<protein>
    <submittedName>
        <fullName evidence="1">Uncharacterized protein</fullName>
    </submittedName>
</protein>
<proteinExistence type="predicted"/>
<comment type="caution">
    <text evidence="1">The sequence shown here is derived from an EMBL/GenBank/DDBJ whole genome shotgun (WGS) entry which is preliminary data.</text>
</comment>
<keyword evidence="2" id="KW-1185">Reference proteome</keyword>
<dbReference type="GeneID" id="87823493"/>
<dbReference type="RefSeq" id="XP_062650211.1">
    <property type="nucleotide sequence ID" value="XM_062786725.1"/>
</dbReference>
<gene>
    <name evidence="1" type="ORF">N657DRAFT_308578</name>
</gene>
<sequence>MPPNAAAAMRITRSWGLPSQIGTRTRIGPLSSTTVRIRRMMVGTSFSRAKEGISRRVYRSRAGQGLLDDPDGLLLFVQRLLAAGEAPWEAVYSCRRLGKCRTSGPVPDSLGTYCGMALLSRSFSWPSVCPLFSSARSVFFSHALSHYGYPHGIIIGSLGAFSAFRIPLYHGFRDHLRASNWGQISGRNGERRARQGIKTNTDQLLSHLVSEGEILGRRLVLVLVSWLHDMGVLRTWWIGECQPGRAEHRDASYHGVYGGT</sequence>
<dbReference type="Proteomes" id="UP001302602">
    <property type="component" value="Unassembled WGS sequence"/>
</dbReference>
<reference evidence="1" key="2">
    <citation type="submission" date="2023-05" db="EMBL/GenBank/DDBJ databases">
        <authorList>
            <consortium name="Lawrence Berkeley National Laboratory"/>
            <person name="Steindorff A."/>
            <person name="Hensen N."/>
            <person name="Bonometti L."/>
            <person name="Westerberg I."/>
            <person name="Brannstrom I.O."/>
            <person name="Guillou S."/>
            <person name="Cros-Aarteil S."/>
            <person name="Calhoun S."/>
            <person name="Haridas S."/>
            <person name="Kuo A."/>
            <person name="Mondo S."/>
            <person name="Pangilinan J."/>
            <person name="Riley R."/>
            <person name="Labutti K."/>
            <person name="Andreopoulos B."/>
            <person name="Lipzen A."/>
            <person name="Chen C."/>
            <person name="Yanf M."/>
            <person name="Daum C."/>
            <person name="Ng V."/>
            <person name="Clum A."/>
            <person name="Ohm R."/>
            <person name="Martin F."/>
            <person name="Silar P."/>
            <person name="Natvig D."/>
            <person name="Lalanne C."/>
            <person name="Gautier V."/>
            <person name="Ament-Velasquez S.L."/>
            <person name="Kruys A."/>
            <person name="Hutchinson M.I."/>
            <person name="Powell A.J."/>
            <person name="Barry K."/>
            <person name="Miller A.N."/>
            <person name="Grigoriev I.V."/>
            <person name="Debuchy R."/>
            <person name="Gladieux P."/>
            <person name="Thoren M.H."/>
            <person name="Johannesson H."/>
        </authorList>
    </citation>
    <scope>NUCLEOTIDE SEQUENCE</scope>
    <source>
        <strain evidence="1">CBS 731.68</strain>
    </source>
</reference>